<dbReference type="EMBL" id="FNQM01000004">
    <property type="protein sequence ID" value="SEA39740.1"/>
    <property type="molecule type" value="Genomic_DNA"/>
</dbReference>
<dbReference type="Proteomes" id="UP000198703">
    <property type="component" value="Unassembled WGS sequence"/>
</dbReference>
<reference evidence="1 2" key="1">
    <citation type="submission" date="2016-10" db="EMBL/GenBank/DDBJ databases">
        <authorList>
            <person name="de Groot N.N."/>
        </authorList>
    </citation>
    <scope>NUCLEOTIDE SEQUENCE [LARGE SCALE GENOMIC DNA]</scope>
    <source>
        <strain evidence="1 2">DSM 15345</strain>
    </source>
</reference>
<sequence>MSRCEQVSREAFRAELRAFIAARLRAQGRVAAPGALSVLVDRALAKGRARGLARRDALAVYVGFACLAGLDFDLDPAVAEALGEDRSMADARMVTMVDRLDPEDRARLDARLLGEDAPDAGGPAALPWWLAP</sequence>
<gene>
    <name evidence="1" type="ORF">SAMN05444370_104383</name>
</gene>
<evidence type="ECO:0000313" key="1">
    <source>
        <dbReference type="EMBL" id="SEA39740.1"/>
    </source>
</evidence>
<name>A0A1H4AV70_9RHOB</name>
<accession>A0A1H4AV70</accession>
<dbReference type="AlphaFoldDB" id="A0A1H4AV70"/>
<dbReference type="STRING" id="89524.SAMN05444370_104383"/>
<evidence type="ECO:0000313" key="2">
    <source>
        <dbReference type="Proteomes" id="UP000198703"/>
    </source>
</evidence>
<organism evidence="1 2">
    <name type="scientific">Rubrimonas cliftonensis</name>
    <dbReference type="NCBI Taxonomy" id="89524"/>
    <lineage>
        <taxon>Bacteria</taxon>
        <taxon>Pseudomonadati</taxon>
        <taxon>Pseudomonadota</taxon>
        <taxon>Alphaproteobacteria</taxon>
        <taxon>Rhodobacterales</taxon>
        <taxon>Paracoccaceae</taxon>
        <taxon>Rubrimonas</taxon>
    </lineage>
</organism>
<protein>
    <submittedName>
        <fullName evidence="1">Uncharacterized protein</fullName>
    </submittedName>
</protein>
<proteinExistence type="predicted"/>
<keyword evidence="2" id="KW-1185">Reference proteome</keyword>